<dbReference type="AlphaFoldDB" id="A0AAW7Z3B2"/>
<dbReference type="InterPro" id="IPR018299">
    <property type="entry name" value="Alkaline_phosphatase_AS"/>
</dbReference>
<keyword evidence="5 8" id="KW-0862">Zinc</keyword>
<feature type="binding site" evidence="8">
    <location>
        <position position="151"/>
    </location>
    <ligand>
        <name>Mg(2+)</name>
        <dbReference type="ChEBI" id="CHEBI:18420"/>
    </ligand>
</feature>
<keyword evidence="10" id="KW-0732">Signal</keyword>
<evidence type="ECO:0000313" key="14">
    <source>
        <dbReference type="Proteomes" id="UP001170717"/>
    </source>
</evidence>
<keyword evidence="4 12" id="KW-0378">Hydrolase</keyword>
<dbReference type="PROSITE" id="PS00123">
    <property type="entry name" value="ALKALINE_PHOSPHATASE"/>
    <property type="match status" value="1"/>
</dbReference>
<reference evidence="11 13" key="1">
    <citation type="submission" date="2015-12" db="EMBL/GenBank/DDBJ databases">
        <title>Intraspecies pangenome expansion in the marine bacterium Alteromonas.</title>
        <authorList>
            <person name="Lopez-Perez M."/>
            <person name="Rodriguez-Valera F."/>
        </authorList>
    </citation>
    <scope>NUCLEOTIDE SEQUENCE [LARGE SCALE GENOMIC DNA]</scope>
    <source>
        <strain evidence="11 13">LMG 21861</strain>
    </source>
</reference>
<sequence>MIYSKRKLLTTLTLCGSLCVLSGCGSTSNESAQKTVAQNSAPKNIIMVVADGMGPAFTTAYRNYVDDKNTPEVDAVVFDDILMGNASTYPAPVSGFVTDSAAAATALASGVKSYNGAVGVDVDKKPVKSVMYYAKLKGMRTGLAVTSQIVHATPAAYIAHNESRQNYNAIADDFFDVRVNGELVADVMLGGGTDYFEREDRNIIGEFIDAGYEYTDTYNRLATVPKGSNVLGLFAPVALPAMLDDSRDNRLKYLTEHAIKHLENDNGYFLLIEASQVDWAGHANDIASAMAEMQDLAYTIEFLKTYVQAHPDTLVVLTADHSTGGLTIGARGDYSWSPEYLNNLQASLGTIAKNMVEQDNPGEYVATTFGFDVTDEEIATFDSIAQQDVKARFNALKVFLDNKTNTGWTTSGHTGVDVEVFAFGAGHSDFMGQIDNTDIAKKIFNFIDKRNTTTQGISTNVELIKATDKKDATNTSCDFKENWRCD</sequence>
<evidence type="ECO:0000256" key="8">
    <source>
        <dbReference type="PIRSR" id="PIRSR601952-2"/>
    </source>
</evidence>
<keyword evidence="2" id="KW-0597">Phosphoprotein</keyword>
<dbReference type="GeneID" id="83259006"/>
<name>A0AAW7Z3B2_9ALTE</name>
<comment type="similarity">
    <text evidence="1 9">Belongs to the alkaline phosphatase family.</text>
</comment>
<dbReference type="EC" id="3.1.3.1" evidence="12"/>
<feature type="binding site" evidence="8">
    <location>
        <position position="153"/>
    </location>
    <ligand>
        <name>Mg(2+)</name>
        <dbReference type="ChEBI" id="CHEBI:18420"/>
    </ligand>
</feature>
<feature type="binding site" evidence="8">
    <location>
        <position position="321"/>
    </location>
    <ligand>
        <name>Zn(2+)</name>
        <dbReference type="ChEBI" id="CHEBI:29105"/>
        <label>2</label>
    </ligand>
</feature>
<feature type="binding site" evidence="8">
    <location>
        <position position="51"/>
    </location>
    <ligand>
        <name>Mg(2+)</name>
        <dbReference type="ChEBI" id="CHEBI:18420"/>
    </ligand>
</feature>
<dbReference type="KEGG" id="asq:AVL57_14830"/>
<feature type="binding site" evidence="8">
    <location>
        <position position="278"/>
    </location>
    <ligand>
        <name>Zn(2+)</name>
        <dbReference type="ChEBI" id="CHEBI:29105"/>
        <label>2</label>
    </ligand>
</feature>
<evidence type="ECO:0000256" key="4">
    <source>
        <dbReference type="ARBA" id="ARBA00022801"/>
    </source>
</evidence>
<evidence type="ECO:0000256" key="1">
    <source>
        <dbReference type="ARBA" id="ARBA00005984"/>
    </source>
</evidence>
<organism evidence="12 14">
    <name type="scientific">Alteromonas stellipolaris</name>
    <dbReference type="NCBI Taxonomy" id="233316"/>
    <lineage>
        <taxon>Bacteria</taxon>
        <taxon>Pseudomonadati</taxon>
        <taxon>Pseudomonadota</taxon>
        <taxon>Gammaproteobacteria</taxon>
        <taxon>Alteromonadales</taxon>
        <taxon>Alteromonadaceae</taxon>
        <taxon>Alteromonas/Salinimonas group</taxon>
        <taxon>Alteromonas</taxon>
    </lineage>
</organism>
<dbReference type="SMART" id="SM00098">
    <property type="entry name" value="alkPPc"/>
    <property type="match status" value="1"/>
</dbReference>
<dbReference type="GO" id="GO:0004035">
    <property type="term" value="F:alkaline phosphatase activity"/>
    <property type="evidence" value="ECO:0007669"/>
    <property type="project" value="UniProtKB-EC"/>
</dbReference>
<dbReference type="EMBL" id="CP013926">
    <property type="protein sequence ID" value="AMJ75123.1"/>
    <property type="molecule type" value="Genomic_DNA"/>
</dbReference>
<keyword evidence="6 8" id="KW-0460">Magnesium</keyword>
<evidence type="ECO:0000313" key="13">
    <source>
        <dbReference type="Proteomes" id="UP000056750"/>
    </source>
</evidence>
<feature type="binding site" evidence="8">
    <location>
        <position position="51"/>
    </location>
    <ligand>
        <name>Zn(2+)</name>
        <dbReference type="ChEBI" id="CHEBI:29105"/>
        <label>2</label>
    </ligand>
</feature>
<dbReference type="GO" id="GO:0046872">
    <property type="term" value="F:metal ion binding"/>
    <property type="evidence" value="ECO:0007669"/>
    <property type="project" value="UniProtKB-KW"/>
</dbReference>
<comment type="cofactor">
    <cofactor evidence="8">
        <name>Zn(2+)</name>
        <dbReference type="ChEBI" id="CHEBI:29105"/>
    </cofactor>
    <text evidence="8">Binds 2 Zn(2+) ions.</text>
</comment>
<dbReference type="InterPro" id="IPR001952">
    <property type="entry name" value="Alkaline_phosphatase"/>
</dbReference>
<dbReference type="SUPFAM" id="SSF53649">
    <property type="entry name" value="Alkaline phosphatase-like"/>
    <property type="match status" value="1"/>
</dbReference>
<comment type="cofactor">
    <cofactor evidence="8">
        <name>Mg(2+)</name>
        <dbReference type="ChEBI" id="CHEBI:18420"/>
    </cofactor>
    <text evidence="8">Binds 1 Mg(2+) ion.</text>
</comment>
<gene>
    <name evidence="11" type="ORF">AVL57_14830</name>
    <name evidence="12" type="ORF">Q4527_10440</name>
</gene>
<keyword evidence="13" id="KW-1185">Reference proteome</keyword>
<dbReference type="Pfam" id="PF00245">
    <property type="entry name" value="Alk_phosphatase"/>
    <property type="match status" value="1"/>
</dbReference>
<dbReference type="RefSeq" id="WP_057790528.1">
    <property type="nucleotide sequence ID" value="NZ_CAXIBE010000005.1"/>
</dbReference>
<evidence type="ECO:0000256" key="6">
    <source>
        <dbReference type="ARBA" id="ARBA00022842"/>
    </source>
</evidence>
<dbReference type="Proteomes" id="UP001170717">
    <property type="component" value="Unassembled WGS sequence"/>
</dbReference>
<evidence type="ECO:0000313" key="11">
    <source>
        <dbReference type="EMBL" id="AMJ75123.1"/>
    </source>
</evidence>
<feature type="active site" description="Phosphoserine intermediate" evidence="7">
    <location>
        <position position="100"/>
    </location>
</feature>
<feature type="signal peptide" evidence="10">
    <location>
        <begin position="1"/>
        <end position="22"/>
    </location>
</feature>
<dbReference type="Gene3D" id="3.40.720.10">
    <property type="entry name" value="Alkaline Phosphatase, subunit A"/>
    <property type="match status" value="1"/>
</dbReference>
<protein>
    <submittedName>
        <fullName evidence="12">Alkaline phosphatase</fullName>
        <ecNumber evidence="12">3.1.3.1</ecNumber>
    </submittedName>
</protein>
<dbReference type="PANTHER" id="PTHR11596">
    <property type="entry name" value="ALKALINE PHOSPHATASE"/>
    <property type="match status" value="1"/>
</dbReference>
<reference evidence="12" key="2">
    <citation type="submission" date="2023-07" db="EMBL/GenBank/DDBJ databases">
        <title>Genome content predicts the carbon catabolic preferences of heterotrophic bacteria.</title>
        <authorList>
            <person name="Gralka M."/>
        </authorList>
    </citation>
    <scope>NUCLEOTIDE SEQUENCE</scope>
    <source>
        <strain evidence="12">F2M12</strain>
    </source>
</reference>
<dbReference type="PANTHER" id="PTHR11596:SF5">
    <property type="entry name" value="ALKALINE PHOSPHATASE"/>
    <property type="match status" value="1"/>
</dbReference>
<feature type="binding site" evidence="8">
    <location>
        <position position="282"/>
    </location>
    <ligand>
        <name>Zn(2+)</name>
        <dbReference type="ChEBI" id="CHEBI:29105"/>
        <label>2</label>
    </ligand>
</feature>
<dbReference type="PROSITE" id="PS51257">
    <property type="entry name" value="PROKAR_LIPOPROTEIN"/>
    <property type="match status" value="1"/>
</dbReference>
<feature type="chain" id="PRO_5043947747" evidence="10">
    <location>
        <begin position="23"/>
        <end position="486"/>
    </location>
</feature>
<evidence type="ECO:0000256" key="5">
    <source>
        <dbReference type="ARBA" id="ARBA00022833"/>
    </source>
</evidence>
<evidence type="ECO:0000256" key="2">
    <source>
        <dbReference type="ARBA" id="ARBA00022553"/>
    </source>
</evidence>
<evidence type="ECO:0000256" key="10">
    <source>
        <dbReference type="SAM" id="SignalP"/>
    </source>
</evidence>
<accession>A0AAW7Z3B2</accession>
<proteinExistence type="inferred from homology"/>
<dbReference type="EMBL" id="JAUOQI010000006">
    <property type="protein sequence ID" value="MDO6577812.1"/>
    <property type="molecule type" value="Genomic_DNA"/>
</dbReference>
<dbReference type="PRINTS" id="PR00113">
    <property type="entry name" value="ALKPHPHTASE"/>
</dbReference>
<evidence type="ECO:0000313" key="12">
    <source>
        <dbReference type="EMBL" id="MDO6577812.1"/>
    </source>
</evidence>
<feature type="binding site" evidence="8">
    <location>
        <position position="273"/>
    </location>
    <ligand>
        <name>Mg(2+)</name>
        <dbReference type="ChEBI" id="CHEBI:18420"/>
    </ligand>
</feature>
<feature type="binding site" evidence="8">
    <location>
        <position position="320"/>
    </location>
    <ligand>
        <name>Zn(2+)</name>
        <dbReference type="ChEBI" id="CHEBI:29105"/>
        <label>2</label>
    </ligand>
</feature>
<dbReference type="Proteomes" id="UP000056750">
    <property type="component" value="Chromosome"/>
</dbReference>
<evidence type="ECO:0000256" key="7">
    <source>
        <dbReference type="PIRSR" id="PIRSR601952-1"/>
    </source>
</evidence>
<dbReference type="CDD" id="cd16012">
    <property type="entry name" value="ALP"/>
    <property type="match status" value="1"/>
</dbReference>
<feature type="binding site" evidence="8">
    <location>
        <position position="413"/>
    </location>
    <ligand>
        <name>Zn(2+)</name>
        <dbReference type="ChEBI" id="CHEBI:29105"/>
        <label>2</label>
    </ligand>
</feature>
<evidence type="ECO:0000256" key="3">
    <source>
        <dbReference type="ARBA" id="ARBA00022723"/>
    </source>
</evidence>
<evidence type="ECO:0000256" key="9">
    <source>
        <dbReference type="RuleBase" id="RU003946"/>
    </source>
</evidence>
<keyword evidence="3 8" id="KW-0479">Metal-binding</keyword>
<dbReference type="Gene3D" id="1.10.60.40">
    <property type="match status" value="1"/>
</dbReference>
<dbReference type="InterPro" id="IPR017850">
    <property type="entry name" value="Alkaline_phosphatase_core_sf"/>
</dbReference>